<sequence>MAIKKNELYSSLWASCDELRGGMDASQYKDYVLTLLFMKYVSDKYKGDPYGMIVVPKGASFDDMIAAKNDKEIGDKLNKIIGSLAEENDLKGVIDVADFNDEDKLGKGKEMVDRLTKLVGIFQGLDLTGNRADGDDLLGDAYEYLMRHFATESGKSKGQFYTPSEVSQILAKVVGIQNNTPQDATVYDPTCGSGSLLLKASNEAPRGLSIFGQEMDNATSALARMNMILHNNATAKIWKGNTLADPQWKDGANKLKTFDFAVANPPFSNKNWTSGLNPLNDPYGRFTWGTPPEKNGDYTFLLHIITSLKSTGKGAVILPHGVLFRGNAEANIRQNLIKQGYIKGIIGLPANLFYGTGIPACIIVIDKEHAQKAAVHFGEALQGERPLIEGHGNDVKNNQTHITGRSIFMIDASKGFIKDGNKNRLRSQDIHKIVDVFNKGLELERFSRLVTIDEIAKNDYNLNIPRYIDSSEPEDLHDLSAHLQGGIPNRDIDALAHYWQVFPSIRATLFGRNPELPARDGYSHCMIDASKVKASILAHSEFKDFASRSLLPFKAWIKQAALTEISLGDSPKELIHDISESLLAAYANSELLSKYDIYQILMDYWSDTLQDDVYVLVQDDWQAGKTLRELVSAKGEKLKETPDLIINKKKYKAELIPPSLIVARYFAAEQTKLDALQIKQDEATQALETYLEENATSGTGSEDGLLADALNDKDKITKVSVAARLKLATDKAEIAALKQATKLFTYDANAKKAVKEAQEILDVAVFKQYPHLSIDEIKTLIVNDKWLATLQANIIAEIERVTQQMANRVKELEERYSTPLPTLTKSVETLSDKVAGHLKAMGLEWTL</sequence>
<dbReference type="GO" id="GO:0032259">
    <property type="term" value="P:methylation"/>
    <property type="evidence" value="ECO:0007669"/>
    <property type="project" value="UniProtKB-KW"/>
</dbReference>
<dbReference type="Proteomes" id="UP001489333">
    <property type="component" value="Unassembled WGS sequence"/>
</dbReference>
<dbReference type="PANTHER" id="PTHR42933:SF3">
    <property type="entry name" value="TYPE I RESTRICTION ENZYME MJAVIII METHYLASE SUBUNIT"/>
    <property type="match status" value="1"/>
</dbReference>
<comment type="caution">
    <text evidence="10">The sequence shown here is derived from an EMBL/GenBank/DDBJ whole genome shotgun (WGS) entry which is preliminary data.</text>
</comment>
<feature type="domain" description="N6 adenine-specific DNA methyltransferase N-terminal" evidence="9">
    <location>
        <begin position="10"/>
        <end position="122"/>
    </location>
</feature>
<keyword evidence="3 10" id="KW-0489">Methyltransferase</keyword>
<dbReference type="SUPFAM" id="SSF53335">
    <property type="entry name" value="S-adenosyl-L-methionine-dependent methyltransferases"/>
    <property type="match status" value="1"/>
</dbReference>
<dbReference type="Gene3D" id="3.40.50.150">
    <property type="entry name" value="Vaccinia Virus protein VP39"/>
    <property type="match status" value="1"/>
</dbReference>
<organism evidence="10 11">
    <name type="scientific">Shewanella vaxholmensis</name>
    <dbReference type="NCBI Taxonomy" id="3063535"/>
    <lineage>
        <taxon>Bacteria</taxon>
        <taxon>Pseudomonadati</taxon>
        <taxon>Pseudomonadota</taxon>
        <taxon>Gammaproteobacteria</taxon>
        <taxon>Alteromonadales</taxon>
        <taxon>Shewanellaceae</taxon>
        <taxon>Shewanella</taxon>
    </lineage>
</organism>
<evidence type="ECO:0000256" key="5">
    <source>
        <dbReference type="ARBA" id="ARBA00022691"/>
    </source>
</evidence>
<name>A0ABU9UVE8_9GAMM</name>
<dbReference type="InterPro" id="IPR002052">
    <property type="entry name" value="DNA_methylase_N6_adenine_CS"/>
</dbReference>
<feature type="domain" description="DNA methylase adenine-specific" evidence="8">
    <location>
        <begin position="135"/>
        <end position="474"/>
    </location>
</feature>
<dbReference type="InterPro" id="IPR029063">
    <property type="entry name" value="SAM-dependent_MTases_sf"/>
</dbReference>
<dbReference type="PRINTS" id="PR00507">
    <property type="entry name" value="N12N6MTFRASE"/>
</dbReference>
<evidence type="ECO:0000259" key="9">
    <source>
        <dbReference type="Pfam" id="PF12161"/>
    </source>
</evidence>
<dbReference type="PANTHER" id="PTHR42933">
    <property type="entry name" value="SLR6095 PROTEIN"/>
    <property type="match status" value="1"/>
</dbReference>
<gene>
    <name evidence="10" type="ORF">AAGS29_13930</name>
</gene>
<evidence type="ECO:0000256" key="4">
    <source>
        <dbReference type="ARBA" id="ARBA00022679"/>
    </source>
</evidence>
<dbReference type="PROSITE" id="PS00092">
    <property type="entry name" value="N6_MTASE"/>
    <property type="match status" value="1"/>
</dbReference>
<comment type="similarity">
    <text evidence="1">Belongs to the N(4)/N(6)-methyltransferase family.</text>
</comment>
<keyword evidence="11" id="KW-1185">Reference proteome</keyword>
<dbReference type="InterPro" id="IPR051537">
    <property type="entry name" value="DNA_Adenine_Mtase"/>
</dbReference>
<dbReference type="Pfam" id="PF02384">
    <property type="entry name" value="N6_Mtase"/>
    <property type="match status" value="1"/>
</dbReference>
<evidence type="ECO:0000256" key="7">
    <source>
        <dbReference type="ARBA" id="ARBA00047942"/>
    </source>
</evidence>
<evidence type="ECO:0000256" key="1">
    <source>
        <dbReference type="ARBA" id="ARBA00006594"/>
    </source>
</evidence>
<comment type="catalytic activity">
    <reaction evidence="7">
        <text>a 2'-deoxyadenosine in DNA + S-adenosyl-L-methionine = an N(6)-methyl-2'-deoxyadenosine in DNA + S-adenosyl-L-homocysteine + H(+)</text>
        <dbReference type="Rhea" id="RHEA:15197"/>
        <dbReference type="Rhea" id="RHEA-COMP:12418"/>
        <dbReference type="Rhea" id="RHEA-COMP:12419"/>
        <dbReference type="ChEBI" id="CHEBI:15378"/>
        <dbReference type="ChEBI" id="CHEBI:57856"/>
        <dbReference type="ChEBI" id="CHEBI:59789"/>
        <dbReference type="ChEBI" id="CHEBI:90615"/>
        <dbReference type="ChEBI" id="CHEBI:90616"/>
        <dbReference type="EC" id="2.1.1.72"/>
    </reaction>
</comment>
<dbReference type="EC" id="2.1.1.72" evidence="2"/>
<dbReference type="InterPro" id="IPR038333">
    <property type="entry name" value="T1MK-like_N_sf"/>
</dbReference>
<evidence type="ECO:0000256" key="3">
    <source>
        <dbReference type="ARBA" id="ARBA00022603"/>
    </source>
</evidence>
<dbReference type="Gene3D" id="1.20.1260.30">
    <property type="match status" value="2"/>
</dbReference>
<proteinExistence type="inferred from homology"/>
<dbReference type="GO" id="GO:0008168">
    <property type="term" value="F:methyltransferase activity"/>
    <property type="evidence" value="ECO:0007669"/>
    <property type="project" value="UniProtKB-KW"/>
</dbReference>
<protein>
    <recommendedName>
        <fullName evidence="2">site-specific DNA-methyltransferase (adenine-specific)</fullName>
        <ecNumber evidence="2">2.1.1.72</ecNumber>
    </recommendedName>
</protein>
<evidence type="ECO:0000256" key="2">
    <source>
        <dbReference type="ARBA" id="ARBA00011900"/>
    </source>
</evidence>
<evidence type="ECO:0000256" key="6">
    <source>
        <dbReference type="ARBA" id="ARBA00022747"/>
    </source>
</evidence>
<dbReference type="InterPro" id="IPR003356">
    <property type="entry name" value="DNA_methylase_A-5"/>
</dbReference>
<keyword evidence="4 10" id="KW-0808">Transferase</keyword>
<dbReference type="Pfam" id="PF12161">
    <property type="entry name" value="HsdM_N"/>
    <property type="match status" value="1"/>
</dbReference>
<dbReference type="InterPro" id="IPR022749">
    <property type="entry name" value="D12N6_MeTrfase_N"/>
</dbReference>
<dbReference type="RefSeq" id="WP_342902211.1">
    <property type="nucleotide sequence ID" value="NZ_JBCHKU010000019.1"/>
</dbReference>
<reference evidence="10 11" key="1">
    <citation type="submission" date="2024-04" db="EMBL/GenBank/DDBJ databases">
        <title>Novel Shewanella species isolated from Baltic Sea sediments.</title>
        <authorList>
            <person name="Martin-Rodriguez A.J."/>
            <person name="Fernandez-Juarez V."/>
            <person name="Valeriano V.D."/>
            <person name="Mihindukulasooriya I."/>
            <person name="Ceresnova L."/>
            <person name="Joffre E."/>
            <person name="Jensie-Markopoulos S."/>
            <person name="Moore E.R.B."/>
            <person name="Sjoling A."/>
        </authorList>
    </citation>
    <scope>NUCLEOTIDE SEQUENCE [LARGE SCALE GENOMIC DNA]</scope>
    <source>
        <strain evidence="10 11">VAX-SP0-0CM-1</strain>
    </source>
</reference>
<keyword evidence="6" id="KW-0680">Restriction system</keyword>
<keyword evidence="5" id="KW-0949">S-adenosyl-L-methionine</keyword>
<evidence type="ECO:0000313" key="11">
    <source>
        <dbReference type="Proteomes" id="UP001489333"/>
    </source>
</evidence>
<dbReference type="EMBL" id="JBCHKU010000019">
    <property type="protein sequence ID" value="MEM6249698.1"/>
    <property type="molecule type" value="Genomic_DNA"/>
</dbReference>
<evidence type="ECO:0000259" key="8">
    <source>
        <dbReference type="Pfam" id="PF02384"/>
    </source>
</evidence>
<evidence type="ECO:0000313" key="10">
    <source>
        <dbReference type="EMBL" id="MEM6249698.1"/>
    </source>
</evidence>
<accession>A0ABU9UVE8</accession>